<feature type="domain" description="DUF5614" evidence="3">
    <location>
        <begin position="8"/>
        <end position="210"/>
    </location>
</feature>
<dbReference type="AlphaFoldDB" id="A0AA39KLN4"/>
<evidence type="ECO:0008006" key="6">
    <source>
        <dbReference type="Google" id="ProtNLM"/>
    </source>
</evidence>
<keyword evidence="5" id="KW-1185">Reference proteome</keyword>
<evidence type="ECO:0000313" key="4">
    <source>
        <dbReference type="EMBL" id="KAK0166075.1"/>
    </source>
</evidence>
<protein>
    <recommendedName>
        <fullName evidence="6">DUF1308 domain-containing protein</fullName>
    </recommendedName>
</protein>
<evidence type="ECO:0000259" key="2">
    <source>
        <dbReference type="Pfam" id="PF07000"/>
    </source>
</evidence>
<evidence type="ECO:0000259" key="3">
    <source>
        <dbReference type="Pfam" id="PF18474"/>
    </source>
</evidence>
<comment type="similarity">
    <text evidence="1">Belongs to the UPF0415 family.</text>
</comment>
<dbReference type="PANTHER" id="PTHR13379:SF0">
    <property type="entry name" value="UPF0415 PROTEIN C7ORF25"/>
    <property type="match status" value="1"/>
</dbReference>
<sequence>MEEEMELLKLLDEKIDNGRKLIEQLKSIEHKVKGADKLGRKINQEIKFLNKVRSAGNVKKEYLQSTNLIHLNAMVERLLSSKEPTSVMKPFKINNTRLEVDIVCNSGDSWVKVIARNARALTLISLGNGEYGQKSVLDQAKFYLNCAKLHPHRYKLPEVIFHFACGIEIPLAMKLEKLGILVEGERINADDIYSSEETNIEEEIYDNDELDSESIYSDTNEVEKINFSLEMLNSNVKSSEIKVLNLDVSTLLAYVSNMTNGHANFVYLEPLLTLQAEWERSRPLKPILEKLFEGKELLICRTAYCNFMDIIQMIGGPNETLRANELVERATIVDDAVNGRILELTLGGKIKQRSRLVFATGEFTKSITVSANEGFVNAARMQGIECTVVLHEPRSLSEMKEKYAKYDDSS</sequence>
<accession>A0AA39KLN4</accession>
<dbReference type="PANTHER" id="PTHR13379">
    <property type="entry name" value="UNCHARACTERIZED DUF1308"/>
    <property type="match status" value="1"/>
</dbReference>
<dbReference type="Proteomes" id="UP001168990">
    <property type="component" value="Unassembled WGS sequence"/>
</dbReference>
<evidence type="ECO:0000313" key="5">
    <source>
        <dbReference type="Proteomes" id="UP001168990"/>
    </source>
</evidence>
<reference evidence="4" key="2">
    <citation type="submission" date="2023-03" db="EMBL/GenBank/DDBJ databases">
        <authorList>
            <person name="Inwood S.N."/>
            <person name="Skelly J.G."/>
            <person name="Guhlin J."/>
            <person name="Harrop T.W.R."/>
            <person name="Goldson S.G."/>
            <person name="Dearden P.K."/>
        </authorList>
    </citation>
    <scope>NUCLEOTIDE SEQUENCE</scope>
    <source>
        <strain evidence="4">Irish</strain>
        <tissue evidence="4">Whole body</tissue>
    </source>
</reference>
<reference evidence="4" key="1">
    <citation type="journal article" date="2023" name="bioRxiv">
        <title>Scaffold-level genome assemblies of two parasitoid biocontrol wasps reveal the parthenogenesis mechanism and an associated novel virus.</title>
        <authorList>
            <person name="Inwood S."/>
            <person name="Skelly J."/>
            <person name="Guhlin J."/>
            <person name="Harrop T."/>
            <person name="Goldson S."/>
            <person name="Dearden P."/>
        </authorList>
    </citation>
    <scope>NUCLEOTIDE SEQUENCE</scope>
    <source>
        <strain evidence="4">Irish</strain>
        <tissue evidence="4">Whole body</tissue>
    </source>
</reference>
<evidence type="ECO:0000256" key="1">
    <source>
        <dbReference type="ARBA" id="ARBA00006588"/>
    </source>
</evidence>
<dbReference type="Pfam" id="PF18474">
    <property type="entry name" value="DUF5614"/>
    <property type="match status" value="1"/>
</dbReference>
<dbReference type="InterPro" id="IPR041076">
    <property type="entry name" value="DUF5614"/>
</dbReference>
<dbReference type="Pfam" id="PF07000">
    <property type="entry name" value="DUF1308"/>
    <property type="match status" value="1"/>
</dbReference>
<gene>
    <name evidence="4" type="ORF">PV328_004524</name>
</gene>
<dbReference type="InterPro" id="IPR010733">
    <property type="entry name" value="DUF1308"/>
</dbReference>
<comment type="caution">
    <text evidence="4">The sequence shown here is derived from an EMBL/GenBank/DDBJ whole genome shotgun (WGS) entry which is preliminary data.</text>
</comment>
<name>A0AA39KLN4_9HYME</name>
<dbReference type="EMBL" id="JAQQBS010001422">
    <property type="protein sequence ID" value="KAK0166075.1"/>
    <property type="molecule type" value="Genomic_DNA"/>
</dbReference>
<organism evidence="4 5">
    <name type="scientific">Microctonus aethiopoides</name>
    <dbReference type="NCBI Taxonomy" id="144406"/>
    <lineage>
        <taxon>Eukaryota</taxon>
        <taxon>Metazoa</taxon>
        <taxon>Ecdysozoa</taxon>
        <taxon>Arthropoda</taxon>
        <taxon>Hexapoda</taxon>
        <taxon>Insecta</taxon>
        <taxon>Pterygota</taxon>
        <taxon>Neoptera</taxon>
        <taxon>Endopterygota</taxon>
        <taxon>Hymenoptera</taxon>
        <taxon>Apocrita</taxon>
        <taxon>Ichneumonoidea</taxon>
        <taxon>Braconidae</taxon>
        <taxon>Euphorinae</taxon>
        <taxon>Microctonus</taxon>
    </lineage>
</organism>
<proteinExistence type="inferred from homology"/>
<feature type="domain" description="DUF1308" evidence="2">
    <location>
        <begin position="244"/>
        <end position="405"/>
    </location>
</feature>